<reference evidence="3" key="2">
    <citation type="submission" date="2021-04" db="EMBL/GenBank/DDBJ databases">
        <authorList>
            <person name="Gilroy R."/>
        </authorList>
    </citation>
    <scope>NUCLEOTIDE SEQUENCE</scope>
    <source>
        <strain evidence="3">ChiBcec1-1630</strain>
    </source>
</reference>
<organism evidence="3 4">
    <name type="scientific">Candidatus Eisenbergiella intestinigallinarum</name>
    <dbReference type="NCBI Taxonomy" id="2838549"/>
    <lineage>
        <taxon>Bacteria</taxon>
        <taxon>Bacillati</taxon>
        <taxon>Bacillota</taxon>
        <taxon>Clostridia</taxon>
        <taxon>Lachnospirales</taxon>
        <taxon>Lachnospiraceae</taxon>
        <taxon>Eisenbergiella</taxon>
    </lineage>
</organism>
<evidence type="ECO:0000313" key="4">
    <source>
        <dbReference type="Proteomes" id="UP000823922"/>
    </source>
</evidence>
<evidence type="ECO:0008006" key="5">
    <source>
        <dbReference type="Google" id="ProtNLM"/>
    </source>
</evidence>
<gene>
    <name evidence="3" type="ORF">H9926_13630</name>
</gene>
<proteinExistence type="predicted"/>
<dbReference type="Pfam" id="PF00415">
    <property type="entry name" value="RCC1"/>
    <property type="match status" value="1"/>
</dbReference>
<feature type="signal peptide" evidence="2">
    <location>
        <begin position="1"/>
        <end position="25"/>
    </location>
</feature>
<dbReference type="AlphaFoldDB" id="A0A9D2TUD1"/>
<dbReference type="InterPro" id="IPR000408">
    <property type="entry name" value="Reg_chr_condens"/>
</dbReference>
<evidence type="ECO:0000256" key="2">
    <source>
        <dbReference type="SAM" id="SignalP"/>
    </source>
</evidence>
<feature type="chain" id="PRO_5038844125" description="Regulator of chromosome condensation RCC1" evidence="2">
    <location>
        <begin position="26"/>
        <end position="356"/>
    </location>
</feature>
<protein>
    <recommendedName>
        <fullName evidence="5">Regulator of chromosome condensation RCC1</fullName>
    </recommendedName>
</protein>
<reference evidence="3" key="1">
    <citation type="journal article" date="2021" name="PeerJ">
        <title>Extensive microbial diversity within the chicken gut microbiome revealed by metagenomics and culture.</title>
        <authorList>
            <person name="Gilroy R."/>
            <person name="Ravi A."/>
            <person name="Getino M."/>
            <person name="Pursley I."/>
            <person name="Horton D.L."/>
            <person name="Alikhan N.F."/>
            <person name="Baker D."/>
            <person name="Gharbi K."/>
            <person name="Hall N."/>
            <person name="Watson M."/>
            <person name="Adriaenssens E.M."/>
            <person name="Foster-Nyarko E."/>
            <person name="Jarju S."/>
            <person name="Secka A."/>
            <person name="Antonio M."/>
            <person name="Oren A."/>
            <person name="Chaudhuri R.R."/>
            <person name="La Ragione R."/>
            <person name="Hildebrand F."/>
            <person name="Pallen M.J."/>
        </authorList>
    </citation>
    <scope>NUCLEOTIDE SEQUENCE</scope>
    <source>
        <strain evidence="3">ChiBcec1-1630</strain>
    </source>
</reference>
<keyword evidence="2" id="KW-0732">Signal</keyword>
<evidence type="ECO:0000256" key="1">
    <source>
        <dbReference type="SAM" id="MobiDB-lite"/>
    </source>
</evidence>
<accession>A0A9D2TUD1</accession>
<dbReference type="PROSITE" id="PS51257">
    <property type="entry name" value="PROKAR_LIPOPROTEIN"/>
    <property type="match status" value="1"/>
</dbReference>
<name>A0A9D2TUD1_9FIRM</name>
<dbReference type="Gene3D" id="2.130.10.30">
    <property type="entry name" value="Regulator of chromosome condensation 1/beta-lactamase-inhibitor protein II"/>
    <property type="match status" value="1"/>
</dbReference>
<dbReference type="PANTHER" id="PTHR45982">
    <property type="entry name" value="REGULATOR OF CHROMOSOME CONDENSATION"/>
    <property type="match status" value="1"/>
</dbReference>
<dbReference type="InterPro" id="IPR051553">
    <property type="entry name" value="Ran_GTPase-activating"/>
</dbReference>
<comment type="caution">
    <text evidence="3">The sequence shown here is derived from an EMBL/GenBank/DDBJ whole genome shotgun (WGS) entry which is preliminary data.</text>
</comment>
<dbReference type="InterPro" id="IPR009091">
    <property type="entry name" value="RCC1/BLIP-II"/>
</dbReference>
<sequence length="356" mass="39312">MKKWLILMAVITGLLLAACENSGSAQDGTLQEENASEAASGENTVAAETEEVPETETASEAFSVSIDVRDHYTTNIGDPSNLYRIDENGVLWGCGNNNYGQLGQGTQDVEFHSEMVKIAENVVHVDDSQSGFVIWLTEDGELYGCGMAATGALRGREAFSEMMLANSKEFVFTEPVLLFTDVIYACCGRYDVACLTSDGSVWIWGLVWYESGGYDFRKEPEKVLENAVWITGGFFNHAALLKDGTVWTWGYNYSGNCGVEGPALISEPLKAADGVEMVWTGRMEENVDCDSIEEFNGEYPRAMENTVIRRSDSSYWICGANVGDEEKVLPVYYEATDFPLVCTSEFLPFDYDGREE</sequence>
<feature type="region of interest" description="Disordered" evidence="1">
    <location>
        <begin position="37"/>
        <end position="59"/>
    </location>
</feature>
<dbReference type="Proteomes" id="UP000823922">
    <property type="component" value="Unassembled WGS sequence"/>
</dbReference>
<dbReference type="PANTHER" id="PTHR45982:SF1">
    <property type="entry name" value="REGULATOR OF CHROMOSOME CONDENSATION"/>
    <property type="match status" value="1"/>
</dbReference>
<feature type="compositionally biased region" description="Low complexity" evidence="1">
    <location>
        <begin position="37"/>
        <end position="47"/>
    </location>
</feature>
<evidence type="ECO:0000313" key="3">
    <source>
        <dbReference type="EMBL" id="HJC89039.1"/>
    </source>
</evidence>
<dbReference type="SUPFAM" id="SSF50985">
    <property type="entry name" value="RCC1/BLIP-II"/>
    <property type="match status" value="1"/>
</dbReference>
<dbReference type="EMBL" id="DWVS01000352">
    <property type="protein sequence ID" value="HJC89039.1"/>
    <property type="molecule type" value="Genomic_DNA"/>
</dbReference>